<feature type="transmembrane region" description="Helical" evidence="6">
    <location>
        <begin position="115"/>
        <end position="139"/>
    </location>
</feature>
<dbReference type="KEGG" id="als:DJ013_19105"/>
<evidence type="ECO:0000256" key="6">
    <source>
        <dbReference type="SAM" id="Phobius"/>
    </source>
</evidence>
<evidence type="ECO:0000256" key="1">
    <source>
        <dbReference type="ARBA" id="ARBA00004651"/>
    </source>
</evidence>
<feature type="transmembrane region" description="Helical" evidence="6">
    <location>
        <begin position="236"/>
        <end position="254"/>
    </location>
</feature>
<name>A0A2Z4GG59_9BACT</name>
<dbReference type="PANTHER" id="PTHR43652:SF6">
    <property type="entry name" value="ARGININE REPRESSOR"/>
    <property type="match status" value="1"/>
</dbReference>
<evidence type="ECO:0000313" key="8">
    <source>
        <dbReference type="Proteomes" id="UP000249873"/>
    </source>
</evidence>
<feature type="transmembrane region" description="Helical" evidence="6">
    <location>
        <begin position="177"/>
        <end position="201"/>
    </location>
</feature>
<dbReference type="Pfam" id="PF03606">
    <property type="entry name" value="DcuC"/>
    <property type="match status" value="1"/>
</dbReference>
<dbReference type="PANTHER" id="PTHR43652">
    <property type="entry name" value="BASIC AMINO ACID ANTIPORTER YFCC-RELATED"/>
    <property type="match status" value="1"/>
</dbReference>
<keyword evidence="5 6" id="KW-0472">Membrane</keyword>
<feature type="transmembrane region" description="Helical" evidence="6">
    <location>
        <begin position="315"/>
        <end position="335"/>
    </location>
</feature>
<organism evidence="7 8">
    <name type="scientific">Arcticibacterium luteifluviistationis</name>
    <dbReference type="NCBI Taxonomy" id="1784714"/>
    <lineage>
        <taxon>Bacteria</taxon>
        <taxon>Pseudomonadati</taxon>
        <taxon>Bacteroidota</taxon>
        <taxon>Cytophagia</taxon>
        <taxon>Cytophagales</taxon>
        <taxon>Leadbetterellaceae</taxon>
        <taxon>Arcticibacterium</taxon>
    </lineage>
</organism>
<comment type="subcellular location">
    <subcellularLocation>
        <location evidence="1">Cell membrane</location>
        <topology evidence="1">Multi-pass membrane protein</topology>
    </subcellularLocation>
</comment>
<reference evidence="7 8" key="1">
    <citation type="submission" date="2018-05" db="EMBL/GenBank/DDBJ databases">
        <title>Complete genome sequence of Arcticibacterium luteifluviistationis SM1504T, a cytophagaceae bacterium isolated from Arctic surface seawater.</title>
        <authorList>
            <person name="Li Y."/>
            <person name="Qin Q.-L."/>
        </authorList>
    </citation>
    <scope>NUCLEOTIDE SEQUENCE [LARGE SCALE GENOMIC DNA]</scope>
    <source>
        <strain evidence="7 8">SM1504</strain>
    </source>
</reference>
<evidence type="ECO:0000256" key="3">
    <source>
        <dbReference type="ARBA" id="ARBA00022692"/>
    </source>
</evidence>
<keyword evidence="2" id="KW-1003">Cell membrane</keyword>
<keyword evidence="4 6" id="KW-1133">Transmembrane helix</keyword>
<feature type="transmembrane region" description="Helical" evidence="6">
    <location>
        <begin position="342"/>
        <end position="363"/>
    </location>
</feature>
<feature type="transmembrane region" description="Helical" evidence="6">
    <location>
        <begin position="290"/>
        <end position="309"/>
    </location>
</feature>
<protein>
    <recommendedName>
        <fullName evidence="9">YfcC family protein</fullName>
    </recommendedName>
</protein>
<dbReference type="GO" id="GO:0005886">
    <property type="term" value="C:plasma membrane"/>
    <property type="evidence" value="ECO:0007669"/>
    <property type="project" value="UniProtKB-SubCell"/>
</dbReference>
<feature type="transmembrane region" description="Helical" evidence="6">
    <location>
        <begin position="151"/>
        <end position="171"/>
    </location>
</feature>
<dbReference type="InterPro" id="IPR018385">
    <property type="entry name" value="C4_dicarb_anaerob_car-like"/>
</dbReference>
<dbReference type="EMBL" id="CP029480">
    <property type="protein sequence ID" value="AWW00162.1"/>
    <property type="molecule type" value="Genomic_DNA"/>
</dbReference>
<feature type="transmembrane region" description="Helical" evidence="6">
    <location>
        <begin position="12"/>
        <end position="28"/>
    </location>
</feature>
<feature type="transmembrane region" description="Helical" evidence="6">
    <location>
        <begin position="475"/>
        <end position="497"/>
    </location>
</feature>
<keyword evidence="8" id="KW-1185">Reference proteome</keyword>
<dbReference type="InterPro" id="IPR051679">
    <property type="entry name" value="DASS-Related_Transporters"/>
</dbReference>
<evidence type="ECO:0000256" key="2">
    <source>
        <dbReference type="ARBA" id="ARBA00022475"/>
    </source>
</evidence>
<keyword evidence="3 6" id="KW-0812">Transmembrane</keyword>
<dbReference type="RefSeq" id="WP_111373529.1">
    <property type="nucleotide sequence ID" value="NZ_CP029480.1"/>
</dbReference>
<feature type="transmembrane region" description="Helical" evidence="6">
    <location>
        <begin position="448"/>
        <end position="469"/>
    </location>
</feature>
<accession>A0A2Z4GG59</accession>
<evidence type="ECO:0008006" key="9">
    <source>
        <dbReference type="Google" id="ProtNLM"/>
    </source>
</evidence>
<gene>
    <name evidence="7" type="ORF">DJ013_19105</name>
</gene>
<sequence length="498" mass="53952">MKSIKFPTAHTVLFIIAALVALLTWILPSGEYDRLSYSEESKEFVRTGQSAGQFPASQETLDDFGIKIPLENFIGGSIWKPIGIPGTYHKTESKPQGLSEFFQAPLKGITDSIDIILFVLILGGMIGVVHSTNAFDSGVASLSNLLKGKEFLLIIIVTCLMAAGGSTFGLAEETIAFYPILVPVFLAAGYDAIVALSCIFIGSTIGGLGGTTNPFSVIIASDAAGINWLLGVNGRLLMLVSGTLICLWYILRYAKKVKRNPELSVIYDQKEEIEAAFLKKKGSVIKALTLNQKIVLVIFTSCFVIMIYGVSSLEWWFLEMTTIFFVGAVLIGMVGRVGEKKFVRAFVSGANDLLSVALIIGIARGITVLMENGQISDTLLNGGSALVSDMPKGIFVNMLYFVYMGLSLFIPSSSGMAVLTMPIFAPLADVVGIGREMIVNTYIYGQGLMTFINPTSMILASLTMVNVGFNKWVKFIWPLILILALLSMLFLTVGVYLH</sequence>
<evidence type="ECO:0000256" key="4">
    <source>
        <dbReference type="ARBA" id="ARBA00022989"/>
    </source>
</evidence>
<dbReference type="OrthoDB" id="255482at2"/>
<evidence type="ECO:0000313" key="7">
    <source>
        <dbReference type="EMBL" id="AWW00162.1"/>
    </source>
</evidence>
<dbReference type="AlphaFoldDB" id="A0A2Z4GG59"/>
<dbReference type="Proteomes" id="UP000249873">
    <property type="component" value="Chromosome"/>
</dbReference>
<evidence type="ECO:0000256" key="5">
    <source>
        <dbReference type="ARBA" id="ARBA00023136"/>
    </source>
</evidence>
<feature type="transmembrane region" description="Helical" evidence="6">
    <location>
        <begin position="400"/>
        <end position="427"/>
    </location>
</feature>
<proteinExistence type="predicted"/>